<feature type="domain" description="ELYS-like" evidence="3">
    <location>
        <begin position="37"/>
        <end position="252"/>
    </location>
</feature>
<proteinExistence type="predicted"/>
<comment type="subcellular location">
    <subcellularLocation>
        <location evidence="1">Nucleus</location>
    </subcellularLocation>
</comment>
<dbReference type="OrthoDB" id="20729at2759"/>
<evidence type="ECO:0000256" key="1">
    <source>
        <dbReference type="ARBA" id="ARBA00004123"/>
    </source>
</evidence>
<evidence type="ECO:0000259" key="3">
    <source>
        <dbReference type="Pfam" id="PF13934"/>
    </source>
</evidence>
<gene>
    <name evidence="4" type="ORF">GJ744_005948</name>
</gene>
<dbReference type="InterPro" id="IPR025151">
    <property type="entry name" value="ELYS_dom"/>
</dbReference>
<evidence type="ECO:0000313" key="4">
    <source>
        <dbReference type="EMBL" id="KAF7510848.1"/>
    </source>
</evidence>
<keyword evidence="5" id="KW-1185">Reference proteome</keyword>
<keyword evidence="2" id="KW-0539">Nucleus</keyword>
<organism evidence="4 5">
    <name type="scientific">Endocarpon pusillum</name>
    <dbReference type="NCBI Taxonomy" id="364733"/>
    <lineage>
        <taxon>Eukaryota</taxon>
        <taxon>Fungi</taxon>
        <taxon>Dikarya</taxon>
        <taxon>Ascomycota</taxon>
        <taxon>Pezizomycotina</taxon>
        <taxon>Eurotiomycetes</taxon>
        <taxon>Chaetothyriomycetidae</taxon>
        <taxon>Verrucariales</taxon>
        <taxon>Verrucariaceae</taxon>
        <taxon>Endocarpon</taxon>
    </lineage>
</organism>
<protein>
    <recommendedName>
        <fullName evidence="3">ELYS-like domain-containing protein</fullName>
    </recommendedName>
</protein>
<dbReference type="GO" id="GO:0005634">
    <property type="term" value="C:nucleus"/>
    <property type="evidence" value="ECO:0007669"/>
    <property type="project" value="UniProtKB-SubCell"/>
</dbReference>
<dbReference type="Pfam" id="PF13934">
    <property type="entry name" value="ELYS"/>
    <property type="match status" value="1"/>
</dbReference>
<dbReference type="EMBL" id="JAACFV010000026">
    <property type="protein sequence ID" value="KAF7510848.1"/>
    <property type="molecule type" value="Genomic_DNA"/>
</dbReference>
<reference evidence="4" key="1">
    <citation type="submission" date="2020-02" db="EMBL/GenBank/DDBJ databases">
        <authorList>
            <person name="Palmer J.M."/>
        </authorList>
    </citation>
    <scope>NUCLEOTIDE SEQUENCE</scope>
    <source>
        <strain evidence="4">EPUS1.4</strain>
        <tissue evidence="4">Thallus</tissue>
    </source>
</reference>
<comment type="caution">
    <text evidence="4">The sequence shown here is derived from an EMBL/GenBank/DDBJ whole genome shotgun (WGS) entry which is preliminary data.</text>
</comment>
<evidence type="ECO:0000256" key="2">
    <source>
        <dbReference type="ARBA" id="ARBA00023242"/>
    </source>
</evidence>
<evidence type="ECO:0000313" key="5">
    <source>
        <dbReference type="Proteomes" id="UP000606974"/>
    </source>
</evidence>
<sequence>MYDWTSFDTVFEKAPKWTYEQNALQTISRHRQNMEGVLFFDRIWGSLGLKHAMKMFPPKSNQELRKLFETVVNASAPDHQKHAIIYYILKDCKPLPDHGEAFARKIYLPRKYKMLVSGLHDLDHGQAKQSLELLTDSSLTPTFSDQILYTLLQNSKIDSSLAMAYYVTVSPPLADQKTLNAYFSFLCDTNIVHAYTFCQTRVDSERRALFEQLILSALSPKGDQTVSRAETMIGLPLSNMEVLWFEDILLHGRGSSYHGAKDSVIMRRIATGRDYTQLQSLQQFRGQEINGINWVDVRTNFQNAST</sequence>
<name>A0A8H7AKK1_9EURO</name>
<dbReference type="Proteomes" id="UP000606974">
    <property type="component" value="Unassembled WGS sequence"/>
</dbReference>
<accession>A0A8H7AKK1</accession>
<dbReference type="AlphaFoldDB" id="A0A8H7AKK1"/>